<gene>
    <name evidence="2" type="ORF">HZS54_13660</name>
</gene>
<dbReference type="GeneID" id="56083655"/>
<keyword evidence="3" id="KW-1185">Reference proteome</keyword>
<evidence type="ECO:0000313" key="3">
    <source>
        <dbReference type="Proteomes" id="UP000509346"/>
    </source>
</evidence>
<dbReference type="EMBL" id="CP058909">
    <property type="protein sequence ID" value="QLH82600.1"/>
    <property type="molecule type" value="Genomic_DNA"/>
</dbReference>
<dbReference type="OrthoDB" id="157493at2157"/>
<proteinExistence type="predicted"/>
<name>A0A7D5PEZ7_9EURY</name>
<sequence>MFDTAVESTYVWLGLAVVSAGILGFALRVPTAPPPDAKPVAHTIDSVAASPHEATARHPVDARRIRIGAHRVGLRGPGGDAHASLGYGPVVRVAGGDGDRLRRVLRGVPPERVFPSESTFARVLDRSRTREPSWRPAPETLLVRRVSWGDTNATLVGA</sequence>
<accession>A0A7D5PEZ7</accession>
<keyword evidence="1" id="KW-0812">Transmembrane</keyword>
<reference evidence="2 3" key="1">
    <citation type="submission" date="2020-07" db="EMBL/GenBank/DDBJ databases">
        <title>Halosimplex litoreum sp. nov. and Halosimplex rubrum sp. nov., isolated from different salt environments.</title>
        <authorList>
            <person name="Cui H."/>
        </authorList>
    </citation>
    <scope>NUCLEOTIDE SEQUENCE [LARGE SCALE GENOMIC DNA]</scope>
    <source>
        <strain evidence="2 3">R2</strain>
    </source>
</reference>
<dbReference type="Proteomes" id="UP000509346">
    <property type="component" value="Chromosome"/>
</dbReference>
<dbReference type="InterPro" id="IPR055707">
    <property type="entry name" value="DUF7283"/>
</dbReference>
<organism evidence="2 3">
    <name type="scientific">Halosimplex pelagicum</name>
    <dbReference type="NCBI Taxonomy" id="869886"/>
    <lineage>
        <taxon>Archaea</taxon>
        <taxon>Methanobacteriati</taxon>
        <taxon>Methanobacteriota</taxon>
        <taxon>Stenosarchaea group</taxon>
        <taxon>Halobacteria</taxon>
        <taxon>Halobacteriales</taxon>
        <taxon>Haloarculaceae</taxon>
        <taxon>Halosimplex</taxon>
    </lineage>
</organism>
<evidence type="ECO:0000313" key="2">
    <source>
        <dbReference type="EMBL" id="QLH82600.1"/>
    </source>
</evidence>
<dbReference type="KEGG" id="hpel:HZS54_13660"/>
<dbReference type="Pfam" id="PF23954">
    <property type="entry name" value="DUF7283"/>
    <property type="match status" value="1"/>
</dbReference>
<feature type="transmembrane region" description="Helical" evidence="1">
    <location>
        <begin position="12"/>
        <end position="29"/>
    </location>
</feature>
<keyword evidence="1" id="KW-0472">Membrane</keyword>
<dbReference type="AlphaFoldDB" id="A0A7D5PEZ7"/>
<evidence type="ECO:0000256" key="1">
    <source>
        <dbReference type="SAM" id="Phobius"/>
    </source>
</evidence>
<dbReference type="RefSeq" id="WP_179917672.1">
    <property type="nucleotide sequence ID" value="NZ_CP058909.1"/>
</dbReference>
<protein>
    <submittedName>
        <fullName evidence="2">Uncharacterized protein</fullName>
    </submittedName>
</protein>
<keyword evidence="1" id="KW-1133">Transmembrane helix</keyword>